<dbReference type="InterPro" id="IPR000160">
    <property type="entry name" value="GGDEF_dom"/>
</dbReference>
<evidence type="ECO:0000313" key="2">
    <source>
        <dbReference type="EMBL" id="VEG52351.1"/>
    </source>
</evidence>
<dbReference type="STRING" id="1791.GCA_001049355_00369"/>
<dbReference type="Gene3D" id="3.30.70.270">
    <property type="match status" value="1"/>
</dbReference>
<dbReference type="SMART" id="SM00267">
    <property type="entry name" value="GGDEF"/>
    <property type="match status" value="1"/>
</dbReference>
<dbReference type="SMART" id="SM00065">
    <property type="entry name" value="GAF"/>
    <property type="match status" value="1"/>
</dbReference>
<dbReference type="SUPFAM" id="SSF55781">
    <property type="entry name" value="GAF domain-like"/>
    <property type="match status" value="1"/>
</dbReference>
<dbReference type="InterPro" id="IPR029016">
    <property type="entry name" value="GAF-like_dom_sf"/>
</dbReference>
<dbReference type="GO" id="GO:0052621">
    <property type="term" value="F:diguanylate cyclase activity"/>
    <property type="evidence" value="ECO:0007669"/>
    <property type="project" value="TreeGrafter"/>
</dbReference>
<dbReference type="GO" id="GO:1902201">
    <property type="term" value="P:negative regulation of bacterial-type flagellum-dependent cell motility"/>
    <property type="evidence" value="ECO:0007669"/>
    <property type="project" value="TreeGrafter"/>
</dbReference>
<dbReference type="Gene3D" id="3.30.450.40">
    <property type="match status" value="1"/>
</dbReference>
<dbReference type="KEGG" id="mauu:NCTC10437_01416"/>
<dbReference type="PANTHER" id="PTHR45138">
    <property type="entry name" value="REGULATORY COMPONENTS OF SENSORY TRANSDUCTION SYSTEM"/>
    <property type="match status" value="1"/>
</dbReference>
<feature type="domain" description="GGDEF" evidence="1">
    <location>
        <begin position="222"/>
        <end position="351"/>
    </location>
</feature>
<reference evidence="2 3" key="1">
    <citation type="submission" date="2018-12" db="EMBL/GenBank/DDBJ databases">
        <authorList>
            <consortium name="Pathogen Informatics"/>
        </authorList>
    </citation>
    <scope>NUCLEOTIDE SEQUENCE [LARGE SCALE GENOMIC DNA]</scope>
    <source>
        <strain evidence="2 3">NCTC10437</strain>
    </source>
</reference>
<dbReference type="GO" id="GO:0005886">
    <property type="term" value="C:plasma membrane"/>
    <property type="evidence" value="ECO:0007669"/>
    <property type="project" value="TreeGrafter"/>
</dbReference>
<protein>
    <submittedName>
        <fullName evidence="2">Diguanylate cyclase</fullName>
    </submittedName>
</protein>
<dbReference type="CDD" id="cd01949">
    <property type="entry name" value="GGDEF"/>
    <property type="match status" value="1"/>
</dbReference>
<dbReference type="InterPro" id="IPR043128">
    <property type="entry name" value="Rev_trsase/Diguanyl_cyclase"/>
</dbReference>
<dbReference type="OrthoDB" id="23692at2"/>
<dbReference type="RefSeq" id="WP_126316510.1">
    <property type="nucleotide sequence ID" value="NZ_CVQQ01000001.1"/>
</dbReference>
<dbReference type="PROSITE" id="PS50887">
    <property type="entry name" value="GGDEF"/>
    <property type="match status" value="1"/>
</dbReference>
<dbReference type="InterPro" id="IPR050469">
    <property type="entry name" value="Diguanylate_Cyclase"/>
</dbReference>
<gene>
    <name evidence="2" type="primary">cph2_2</name>
    <name evidence="2" type="ORF">NCTC10437_01416</name>
</gene>
<dbReference type="Pfam" id="PF01590">
    <property type="entry name" value="GAF"/>
    <property type="match status" value="1"/>
</dbReference>
<dbReference type="Pfam" id="PF00990">
    <property type="entry name" value="GGDEF"/>
    <property type="match status" value="1"/>
</dbReference>
<dbReference type="Proteomes" id="UP000279306">
    <property type="component" value="Chromosome"/>
</dbReference>
<evidence type="ECO:0000259" key="1">
    <source>
        <dbReference type="PROSITE" id="PS50887"/>
    </source>
</evidence>
<dbReference type="InterPro" id="IPR003018">
    <property type="entry name" value="GAF"/>
</dbReference>
<organism evidence="2 3">
    <name type="scientific">Mycolicibacterium aurum</name>
    <name type="common">Mycobacterium aurum</name>
    <dbReference type="NCBI Taxonomy" id="1791"/>
    <lineage>
        <taxon>Bacteria</taxon>
        <taxon>Bacillati</taxon>
        <taxon>Actinomycetota</taxon>
        <taxon>Actinomycetes</taxon>
        <taxon>Mycobacteriales</taxon>
        <taxon>Mycobacteriaceae</taxon>
        <taxon>Mycolicibacterium</taxon>
    </lineage>
</organism>
<name>A0A448IIN4_MYCAU</name>
<keyword evidence="3" id="KW-1185">Reference proteome</keyword>
<dbReference type="AlphaFoldDB" id="A0A448IIN4"/>
<sequence length="537" mass="57643">MRRRRREDMPTVDIGDVVVPQDQTVLRTLLQISNAVLTANYFDELLEVVAEQTLAALGASSLAISRWERDADILRTLVNVGETQPGDQRWPDSETYPVASDPLLTGLLQHGQPYVHAVDDPDCDPAAADYLRGLGKESDIAVPIMFNNDMWGELWATGTDGRRFGFDDVQMLQAIAAYTSVALGRGELFTSVWRDAHLDPLTELPNRRALQERFTETDWDSCTPVLLLGDLDGFKEVNDRDGHPAGDALLIAVADAFRRCAGDSDDVIAARLGGDEFCVFLEAGDLAAAEDLARCINREAAVVHEAGVSITWGAAEAGPTIRSGAELVAAADAALIRAKSQGRGRFTSDARLAPVPAIRRRRDDDGAADTLISRVATIVNQHRPLPVLTALEIAATEICAQIDGSGWAVSYRDLGDTVLNIHRGADHIHDLDSGLCVVKADVVTGPHELVEFPLTAHAMATGSAHIASLDLPDSDSAENTVLVRLGHRAVGLAGVKGAARSYLVEVYSDTGHADLETVLDSLQVLAHFCVSVAESGT</sequence>
<dbReference type="GO" id="GO:0043709">
    <property type="term" value="P:cell adhesion involved in single-species biofilm formation"/>
    <property type="evidence" value="ECO:0007669"/>
    <property type="project" value="TreeGrafter"/>
</dbReference>
<dbReference type="InterPro" id="IPR029787">
    <property type="entry name" value="Nucleotide_cyclase"/>
</dbReference>
<accession>A0A448IIN4</accession>
<dbReference type="PANTHER" id="PTHR45138:SF9">
    <property type="entry name" value="DIGUANYLATE CYCLASE DGCM-RELATED"/>
    <property type="match status" value="1"/>
</dbReference>
<proteinExistence type="predicted"/>
<dbReference type="SUPFAM" id="SSF55073">
    <property type="entry name" value="Nucleotide cyclase"/>
    <property type="match status" value="1"/>
</dbReference>
<dbReference type="EMBL" id="LR134356">
    <property type="protein sequence ID" value="VEG52351.1"/>
    <property type="molecule type" value="Genomic_DNA"/>
</dbReference>
<dbReference type="NCBIfam" id="TIGR00254">
    <property type="entry name" value="GGDEF"/>
    <property type="match status" value="1"/>
</dbReference>
<evidence type="ECO:0000313" key="3">
    <source>
        <dbReference type="Proteomes" id="UP000279306"/>
    </source>
</evidence>